<feature type="non-terminal residue" evidence="1">
    <location>
        <position position="61"/>
    </location>
</feature>
<dbReference type="EMBL" id="UINC01128426">
    <property type="protein sequence ID" value="SVD08166.1"/>
    <property type="molecule type" value="Genomic_DNA"/>
</dbReference>
<organism evidence="1">
    <name type="scientific">marine metagenome</name>
    <dbReference type="NCBI Taxonomy" id="408172"/>
    <lineage>
        <taxon>unclassified sequences</taxon>
        <taxon>metagenomes</taxon>
        <taxon>ecological metagenomes</taxon>
    </lineage>
</organism>
<accession>A0A382SE71</accession>
<dbReference type="AlphaFoldDB" id="A0A382SE71"/>
<reference evidence="1" key="1">
    <citation type="submission" date="2018-05" db="EMBL/GenBank/DDBJ databases">
        <authorList>
            <person name="Lanie J.A."/>
            <person name="Ng W.-L."/>
            <person name="Kazmierczak K.M."/>
            <person name="Andrzejewski T.M."/>
            <person name="Davidsen T.M."/>
            <person name="Wayne K.J."/>
            <person name="Tettelin H."/>
            <person name="Glass J.I."/>
            <person name="Rusch D."/>
            <person name="Podicherti R."/>
            <person name="Tsui H.-C.T."/>
            <person name="Winkler M.E."/>
        </authorList>
    </citation>
    <scope>NUCLEOTIDE SEQUENCE</scope>
</reference>
<sequence>MIGPVECVASAFPGGNTNYVLRLALISIGAGFLHRPDTGFLFTVVVGKVFVQYESGAVPCA</sequence>
<gene>
    <name evidence="1" type="ORF">METZ01_LOCUS361020</name>
</gene>
<proteinExistence type="predicted"/>
<name>A0A382SE71_9ZZZZ</name>
<protein>
    <submittedName>
        <fullName evidence="1">Uncharacterized protein</fullName>
    </submittedName>
</protein>
<evidence type="ECO:0000313" key="1">
    <source>
        <dbReference type="EMBL" id="SVD08166.1"/>
    </source>
</evidence>